<reference evidence="2" key="1">
    <citation type="submission" date="2016-10" db="EMBL/GenBank/DDBJ databases">
        <authorList>
            <person name="Varghese N."/>
            <person name="Submissions S."/>
        </authorList>
    </citation>
    <scope>NUCLEOTIDE SEQUENCE [LARGE SCALE GENOMIC DNA]</scope>
    <source>
        <strain evidence="2">DSM 16471</strain>
    </source>
</reference>
<sequence>MEIEDVYGEEKLNHSLHYRTDTFAPVYMENIGAGTFKVKYLPNMAQLSNLNEMLIRDFNDDGALDVLAIGNLYVSEIETPRNDAGTGVLLLGDGKGYFTAKRGSKIGFYAAKDVKKIM</sequence>
<dbReference type="EMBL" id="FNZN01000004">
    <property type="protein sequence ID" value="SEL57028.1"/>
    <property type="molecule type" value="Genomic_DNA"/>
</dbReference>
<protein>
    <recommendedName>
        <fullName evidence="3">Repeat domain-containing protein</fullName>
    </recommendedName>
</protein>
<dbReference type="InterPro" id="IPR028994">
    <property type="entry name" value="Integrin_alpha_N"/>
</dbReference>
<dbReference type="AlphaFoldDB" id="A0A1H7RAM8"/>
<dbReference type="OrthoDB" id="1178335at2"/>
<evidence type="ECO:0000313" key="1">
    <source>
        <dbReference type="EMBL" id="SEL57028.1"/>
    </source>
</evidence>
<dbReference type="SUPFAM" id="SSF69318">
    <property type="entry name" value="Integrin alpha N-terminal domain"/>
    <property type="match status" value="1"/>
</dbReference>
<evidence type="ECO:0000313" key="2">
    <source>
        <dbReference type="Proteomes" id="UP000198990"/>
    </source>
</evidence>
<gene>
    <name evidence="1" type="ORF">SAMN04488008_104223</name>
</gene>
<dbReference type="RefSeq" id="WP_091623834.1">
    <property type="nucleotide sequence ID" value="NZ_FNZN01000004.1"/>
</dbReference>
<name>A0A1H7RAM8_9FLAO</name>
<accession>A0A1H7RAM8</accession>
<dbReference type="Proteomes" id="UP000198990">
    <property type="component" value="Unassembled WGS sequence"/>
</dbReference>
<organism evidence="1 2">
    <name type="scientific">Maribacter orientalis</name>
    <dbReference type="NCBI Taxonomy" id="228957"/>
    <lineage>
        <taxon>Bacteria</taxon>
        <taxon>Pseudomonadati</taxon>
        <taxon>Bacteroidota</taxon>
        <taxon>Flavobacteriia</taxon>
        <taxon>Flavobacteriales</taxon>
        <taxon>Flavobacteriaceae</taxon>
        <taxon>Maribacter</taxon>
    </lineage>
</organism>
<evidence type="ECO:0008006" key="3">
    <source>
        <dbReference type="Google" id="ProtNLM"/>
    </source>
</evidence>
<dbReference type="STRING" id="228957.SAMN04488008_104223"/>
<proteinExistence type="predicted"/>
<keyword evidence="2" id="KW-1185">Reference proteome</keyword>